<keyword evidence="3" id="KW-1185">Reference proteome</keyword>
<dbReference type="Proteomes" id="UP001586593">
    <property type="component" value="Unassembled WGS sequence"/>
</dbReference>
<sequence>MPARTNGTTAVNTTTTTGSTSTKRFELPALDFNFSSLTEGTNIPPPLPSPVQEEVLTPPKTPAAEEDKTQRNGAAATATTTTTGLAASSPQSNVTQTTTLSGGTKRRADDNPASPTFSTRQGSIRRLFSKSLLNAAYVEGEESGAAGDGEEKTRPVSRTSSSFVDAKKSKRSSGWFSRLRSSEHSSSSGGGGIGGSSSNNNNKRASLIVTPPEKKPAGPPPPMIPELSELKSSLGVQDSLSLGEDLFKDIK</sequence>
<evidence type="ECO:0000313" key="2">
    <source>
        <dbReference type="EMBL" id="KAL1853541.1"/>
    </source>
</evidence>
<feature type="compositionally biased region" description="Low complexity" evidence="1">
    <location>
        <begin position="1"/>
        <end position="22"/>
    </location>
</feature>
<name>A0ABR3W5U2_9PEZI</name>
<accession>A0ABR3W5U2</accession>
<comment type="caution">
    <text evidence="2">The sequence shown here is derived from an EMBL/GenBank/DDBJ whole genome shotgun (WGS) entry which is preliminary data.</text>
</comment>
<gene>
    <name evidence="2" type="ORF">VTK73DRAFT_9000</name>
</gene>
<proteinExistence type="predicted"/>
<reference evidence="2 3" key="1">
    <citation type="journal article" date="2024" name="Commun. Biol.">
        <title>Comparative genomic analysis of thermophilic fungi reveals convergent evolutionary adaptations and gene losses.</title>
        <authorList>
            <person name="Steindorff A.S."/>
            <person name="Aguilar-Pontes M.V."/>
            <person name="Robinson A.J."/>
            <person name="Andreopoulos B."/>
            <person name="LaButti K."/>
            <person name="Kuo A."/>
            <person name="Mondo S."/>
            <person name="Riley R."/>
            <person name="Otillar R."/>
            <person name="Haridas S."/>
            <person name="Lipzen A."/>
            <person name="Grimwood J."/>
            <person name="Schmutz J."/>
            <person name="Clum A."/>
            <person name="Reid I.D."/>
            <person name="Moisan M.C."/>
            <person name="Butler G."/>
            <person name="Nguyen T.T.M."/>
            <person name="Dewar K."/>
            <person name="Conant G."/>
            <person name="Drula E."/>
            <person name="Henrissat B."/>
            <person name="Hansel C."/>
            <person name="Singer S."/>
            <person name="Hutchinson M.I."/>
            <person name="de Vries R.P."/>
            <person name="Natvig D.O."/>
            <person name="Powell A.J."/>
            <person name="Tsang A."/>
            <person name="Grigoriev I.V."/>
        </authorList>
    </citation>
    <scope>NUCLEOTIDE SEQUENCE [LARGE SCALE GENOMIC DNA]</scope>
    <source>
        <strain evidence="2 3">ATCC 24622</strain>
    </source>
</reference>
<feature type="region of interest" description="Disordered" evidence="1">
    <location>
        <begin position="140"/>
        <end position="235"/>
    </location>
</feature>
<evidence type="ECO:0000313" key="3">
    <source>
        <dbReference type="Proteomes" id="UP001586593"/>
    </source>
</evidence>
<protein>
    <submittedName>
        <fullName evidence="2">Uncharacterized protein</fullName>
    </submittedName>
</protein>
<organism evidence="2 3">
    <name type="scientific">Phialemonium thermophilum</name>
    <dbReference type="NCBI Taxonomy" id="223376"/>
    <lineage>
        <taxon>Eukaryota</taxon>
        <taxon>Fungi</taxon>
        <taxon>Dikarya</taxon>
        <taxon>Ascomycota</taxon>
        <taxon>Pezizomycotina</taxon>
        <taxon>Sordariomycetes</taxon>
        <taxon>Sordariomycetidae</taxon>
        <taxon>Cephalothecales</taxon>
        <taxon>Cephalothecaceae</taxon>
        <taxon>Phialemonium</taxon>
    </lineage>
</organism>
<feature type="compositionally biased region" description="Low complexity" evidence="1">
    <location>
        <begin position="73"/>
        <end position="87"/>
    </location>
</feature>
<feature type="compositionally biased region" description="Polar residues" evidence="1">
    <location>
        <begin position="113"/>
        <end position="122"/>
    </location>
</feature>
<dbReference type="EMBL" id="JAZHXJ010000700">
    <property type="protein sequence ID" value="KAL1853541.1"/>
    <property type="molecule type" value="Genomic_DNA"/>
</dbReference>
<feature type="region of interest" description="Disordered" evidence="1">
    <location>
        <begin position="1"/>
        <end position="122"/>
    </location>
</feature>
<evidence type="ECO:0000256" key="1">
    <source>
        <dbReference type="SAM" id="MobiDB-lite"/>
    </source>
</evidence>
<feature type="compositionally biased region" description="Polar residues" evidence="1">
    <location>
        <begin position="88"/>
        <end position="102"/>
    </location>
</feature>